<proteinExistence type="predicted"/>
<sequence>MNNKRLNLESHLEELGASFQRICLKEVPLKNIMVITKRWNPNRQFKLLEERETRIRENQAIIQAIEEQLKQTEPTLIPSGSQGVDQPNLQWFHTIQAPGYQWPRVKILHNPR</sequence>
<dbReference type="Proteomes" id="UP000765509">
    <property type="component" value="Unassembled WGS sequence"/>
</dbReference>
<evidence type="ECO:0000313" key="1">
    <source>
        <dbReference type="EMBL" id="MBW0503053.1"/>
    </source>
</evidence>
<name>A0A9Q3DLR4_9BASI</name>
<organism evidence="1 2">
    <name type="scientific">Austropuccinia psidii MF-1</name>
    <dbReference type="NCBI Taxonomy" id="1389203"/>
    <lineage>
        <taxon>Eukaryota</taxon>
        <taxon>Fungi</taxon>
        <taxon>Dikarya</taxon>
        <taxon>Basidiomycota</taxon>
        <taxon>Pucciniomycotina</taxon>
        <taxon>Pucciniomycetes</taxon>
        <taxon>Pucciniales</taxon>
        <taxon>Sphaerophragmiaceae</taxon>
        <taxon>Austropuccinia</taxon>
    </lineage>
</organism>
<dbReference type="EMBL" id="AVOT02017157">
    <property type="protein sequence ID" value="MBW0503053.1"/>
    <property type="molecule type" value="Genomic_DNA"/>
</dbReference>
<reference evidence="1" key="1">
    <citation type="submission" date="2021-03" db="EMBL/GenBank/DDBJ databases">
        <title>Draft genome sequence of rust myrtle Austropuccinia psidii MF-1, a brazilian biotype.</title>
        <authorList>
            <person name="Quecine M.C."/>
            <person name="Pachon D.M.R."/>
            <person name="Bonatelli M.L."/>
            <person name="Correr F.H."/>
            <person name="Franceschini L.M."/>
            <person name="Leite T.F."/>
            <person name="Margarido G.R.A."/>
            <person name="Almeida C.A."/>
            <person name="Ferrarezi J.A."/>
            <person name="Labate C.A."/>
        </authorList>
    </citation>
    <scope>NUCLEOTIDE SEQUENCE</scope>
    <source>
        <strain evidence="1">MF-1</strain>
    </source>
</reference>
<dbReference type="AlphaFoldDB" id="A0A9Q3DLR4"/>
<evidence type="ECO:0000313" key="2">
    <source>
        <dbReference type="Proteomes" id="UP000765509"/>
    </source>
</evidence>
<accession>A0A9Q3DLR4</accession>
<protein>
    <submittedName>
        <fullName evidence="1">Uncharacterized protein</fullName>
    </submittedName>
</protein>
<comment type="caution">
    <text evidence="1">The sequence shown here is derived from an EMBL/GenBank/DDBJ whole genome shotgun (WGS) entry which is preliminary data.</text>
</comment>
<gene>
    <name evidence="1" type="ORF">O181_042768</name>
</gene>
<keyword evidence="2" id="KW-1185">Reference proteome</keyword>